<dbReference type="Gene3D" id="3.40.50.150">
    <property type="entry name" value="Vaccinia Virus protein VP39"/>
    <property type="match status" value="1"/>
</dbReference>
<evidence type="ECO:0000256" key="2">
    <source>
        <dbReference type="ARBA" id="ARBA00022553"/>
    </source>
</evidence>
<proteinExistence type="predicted"/>
<dbReference type="InterPro" id="IPR049551">
    <property type="entry name" value="PKS_DH_C"/>
</dbReference>
<dbReference type="Proteomes" id="UP001590951">
    <property type="component" value="Unassembled WGS sequence"/>
</dbReference>
<dbReference type="PROSITE" id="PS52019">
    <property type="entry name" value="PKS_MFAS_DH"/>
    <property type="match status" value="1"/>
</dbReference>
<comment type="caution">
    <text evidence="6">The sequence shown here is derived from an EMBL/GenBank/DDBJ whole genome shotgun (WGS) entry which is preliminary data.</text>
</comment>
<organism evidence="6 7">
    <name type="scientific">Lepraria finkii</name>
    <dbReference type="NCBI Taxonomy" id="1340010"/>
    <lineage>
        <taxon>Eukaryota</taxon>
        <taxon>Fungi</taxon>
        <taxon>Dikarya</taxon>
        <taxon>Ascomycota</taxon>
        <taxon>Pezizomycotina</taxon>
        <taxon>Lecanoromycetes</taxon>
        <taxon>OSLEUM clade</taxon>
        <taxon>Lecanoromycetidae</taxon>
        <taxon>Lecanorales</taxon>
        <taxon>Lecanorineae</taxon>
        <taxon>Stereocaulaceae</taxon>
        <taxon>Lepraria</taxon>
    </lineage>
</organism>
<accession>A0ABR4AI04</accession>
<reference evidence="6 7" key="1">
    <citation type="submission" date="2024-09" db="EMBL/GenBank/DDBJ databases">
        <title>Rethinking Asexuality: The Enigmatic Case of Functional Sexual Genes in Lepraria (Stereocaulaceae).</title>
        <authorList>
            <person name="Doellman M."/>
            <person name="Sun Y."/>
            <person name="Barcenas-Pena A."/>
            <person name="Lumbsch H.T."/>
            <person name="Grewe F."/>
        </authorList>
    </citation>
    <scope>NUCLEOTIDE SEQUENCE [LARGE SCALE GENOMIC DNA]</scope>
    <source>
        <strain evidence="6 7">Grewe 0041</strain>
    </source>
</reference>
<dbReference type="Pfam" id="PF14765">
    <property type="entry name" value="PS-DH"/>
    <property type="match status" value="1"/>
</dbReference>
<name>A0ABR4AI04_9LECA</name>
<keyword evidence="2" id="KW-0597">Phosphoprotein</keyword>
<evidence type="ECO:0000259" key="5">
    <source>
        <dbReference type="PROSITE" id="PS52019"/>
    </source>
</evidence>
<keyword evidence="7" id="KW-1185">Reference proteome</keyword>
<dbReference type="InterPro" id="IPR057326">
    <property type="entry name" value="KR_dom"/>
</dbReference>
<dbReference type="PANTHER" id="PTHR43775:SF20">
    <property type="entry name" value="HYBRID PKS-NRPS SYNTHETASE APDA"/>
    <property type="match status" value="1"/>
</dbReference>
<feature type="domain" description="PKS/mFAS DH" evidence="5">
    <location>
        <begin position="1"/>
        <end position="148"/>
    </location>
</feature>
<dbReference type="SUPFAM" id="SSF51735">
    <property type="entry name" value="NAD(P)-binding Rossmann-fold domains"/>
    <property type="match status" value="1"/>
</dbReference>
<dbReference type="EMBL" id="JBHFEH010000146">
    <property type="protein sequence ID" value="KAL2045412.1"/>
    <property type="molecule type" value="Genomic_DNA"/>
</dbReference>
<dbReference type="InterPro" id="IPR013968">
    <property type="entry name" value="PKS_KR"/>
</dbReference>
<protein>
    <recommendedName>
        <fullName evidence="5">PKS/mFAS DH domain-containing protein</fullName>
    </recommendedName>
</protein>
<dbReference type="PANTHER" id="PTHR43775">
    <property type="entry name" value="FATTY ACID SYNTHASE"/>
    <property type="match status" value="1"/>
</dbReference>
<gene>
    <name evidence="6" type="ORF">ABVK25_012124</name>
</gene>
<evidence type="ECO:0000313" key="7">
    <source>
        <dbReference type="Proteomes" id="UP001590951"/>
    </source>
</evidence>
<dbReference type="SUPFAM" id="SSF53335">
    <property type="entry name" value="S-adenosyl-L-methionine-dependent methyltransferases"/>
    <property type="match status" value="1"/>
</dbReference>
<dbReference type="Gene3D" id="3.10.129.120">
    <property type="match status" value="1"/>
</dbReference>
<feature type="region of interest" description="C-terminal hotdog fold" evidence="4">
    <location>
        <begin position="1"/>
        <end position="148"/>
    </location>
</feature>
<keyword evidence="3" id="KW-0808">Transferase</keyword>
<evidence type="ECO:0000256" key="3">
    <source>
        <dbReference type="ARBA" id="ARBA00022679"/>
    </source>
</evidence>
<feature type="region of interest" description="N-terminal hotdog fold" evidence="4">
    <location>
        <position position="1"/>
    </location>
</feature>
<dbReference type="Gene3D" id="3.40.50.720">
    <property type="entry name" value="NAD(P)-binding Rossmann-like Domain"/>
    <property type="match status" value="2"/>
</dbReference>
<keyword evidence="1" id="KW-0596">Phosphopantetheine</keyword>
<dbReference type="InterPro" id="IPR029063">
    <property type="entry name" value="SAM-dependent_MTases_sf"/>
</dbReference>
<evidence type="ECO:0000313" key="6">
    <source>
        <dbReference type="EMBL" id="KAL2045412.1"/>
    </source>
</evidence>
<dbReference type="InterPro" id="IPR036291">
    <property type="entry name" value="NAD(P)-bd_dom_sf"/>
</dbReference>
<dbReference type="SMART" id="SM00822">
    <property type="entry name" value="PKS_KR"/>
    <property type="match status" value="1"/>
</dbReference>
<dbReference type="Pfam" id="PF08242">
    <property type="entry name" value="Methyltransf_12"/>
    <property type="match status" value="1"/>
</dbReference>
<dbReference type="InterPro" id="IPR013217">
    <property type="entry name" value="Methyltransf_12"/>
</dbReference>
<dbReference type="CDD" id="cd02440">
    <property type="entry name" value="AdoMet_MTases"/>
    <property type="match status" value="1"/>
</dbReference>
<comment type="caution">
    <text evidence="4">Lacks conserved residue(s) required for the propagation of feature annotation.</text>
</comment>
<dbReference type="InterPro" id="IPR050091">
    <property type="entry name" value="PKS_NRPS_Biosynth_Enz"/>
</dbReference>
<dbReference type="Pfam" id="PF08659">
    <property type="entry name" value="KR"/>
    <property type="match status" value="1"/>
</dbReference>
<evidence type="ECO:0000256" key="4">
    <source>
        <dbReference type="PROSITE-ProRule" id="PRU01363"/>
    </source>
</evidence>
<dbReference type="InterPro" id="IPR049900">
    <property type="entry name" value="PKS_mFAS_DH"/>
</dbReference>
<sequence>MERFYSLLKQLGLNYQGLFLGMDSANRTMGYASASGAWKEVDVGNQYSIHPAVLDVIFQTVFAAYSSPTSGRLWSPYLPIGIRRVIVNPLQCPKAVSGQLRVDMDAFITSSSSTLLEADIQIPTSGGSHAGIQVEGLKLKAIVDPKASGDRLLFTETQWDIDISTGLANLVDEEHFRDDEGLVEVIERTALYYFQILFDAIAPQEIENFKWHHQLLINAAQHHLGAVRGGWHPSAKREWMEDSKEAILAMANRYPQQIDLTLMHALGRNLVSIVRGETQVLEVMMENDMLNRLYMEGCGFRMLNEHIARAISQITYKYPQANILEIGAGTGGTTKRVLDTIGTAYSVYAYTDISPGFFEKASEKFAEHKSRMVFKTLDVEKETDDQGFDKEQYDIVIAANVLHATCRLTETMQHVRTLLRPGGFLVMMEVTGDLLRIPFLMGALPGWWLGAESGDHGRRLGPSVSPVKWNEILQDTGFSGVDHMVHDMSDTMKHSCSMIISQAVDEKFEILRDPLLSIGLMSTAQRLLIIGGRTLPVAKLAKDMKKLLSPWKHLITTVDSVDALDGMALSESTSVISLTELDMPLFSKPMTSARLRILQDLLSKARNVLWTTADSLSESPESNMVVGIGRALSTELPHLNLQFADIRKTTNFNATVLVEAFLRLFLLSMPEYAGHNMLWHREPEIALEDTTVLIPRVKQNKIINERYNASRRQITNQTTTHSSCIELVTSGGNLSLMGSGRQTKRRIPPGHTTLDIRYSVNLSFRDLDPCFLCLGVVHGTTQTAFAISNSNRSTVDVSSDSVLFTDPIDDDDATTLQAVATHMIARTLLSTIPKDGSVLIYEPEELLATSITHHRSWKDREVFFATSKTSPLPKGWLPIHPYALERVLRQELPRDIKCVIDFSTPGSRSIKSCVPPNCIFRTFEHSFMEYSKDDLNRHNILVDSYAEAISYMLKLSPPKLEHVPAVKDLQGTPFSDTLYPCVIDWSHTHPLDVRVKPLETSGLFSLTKTYFMVGMTGELGQSICRWMISNGARYIVLTSRRGEVNSTWLDDMQTHGATIKVHKMDVSDRKSTRAVYNIVKDAMPPIAGVCNAAMVLSDKLFLDMDITTLNNTLKPKVDGTKHLDELFAEDSLDFFILFLISGQRGWQRRPIKLPRGEYVHGKLRYQT</sequence>
<evidence type="ECO:0000256" key="1">
    <source>
        <dbReference type="ARBA" id="ARBA00022450"/>
    </source>
</evidence>